<keyword evidence="7" id="KW-0092">Biotin</keyword>
<dbReference type="VEuPathDB" id="FungiDB:ASPSYDRAFT_83196"/>
<dbReference type="InterPro" id="IPR011761">
    <property type="entry name" value="ATP-grasp"/>
</dbReference>
<dbReference type="PROSITE" id="PS50968">
    <property type="entry name" value="BIOTINYL_LIPOYL"/>
    <property type="match status" value="1"/>
</dbReference>
<dbReference type="RefSeq" id="XP_040695988.1">
    <property type="nucleotide sequence ID" value="XM_040851204.1"/>
</dbReference>
<dbReference type="PROSITE" id="PS50989">
    <property type="entry name" value="COA_CT_CTER"/>
    <property type="match status" value="1"/>
</dbReference>
<dbReference type="InterPro" id="IPR016185">
    <property type="entry name" value="PreATP-grasp_dom_sf"/>
</dbReference>
<evidence type="ECO:0000259" key="14">
    <source>
        <dbReference type="PROSITE" id="PS50989"/>
    </source>
</evidence>
<dbReference type="InterPro" id="IPR011053">
    <property type="entry name" value="Single_hybrid_motif"/>
</dbReference>
<dbReference type="GO" id="GO:2001295">
    <property type="term" value="P:malonyl-CoA biosynthetic process"/>
    <property type="evidence" value="ECO:0007669"/>
    <property type="project" value="UniProtKB-UniPathway"/>
</dbReference>
<dbReference type="InterPro" id="IPR011054">
    <property type="entry name" value="Rudment_hybrid_motif"/>
</dbReference>
<dbReference type="InterPro" id="IPR000089">
    <property type="entry name" value="Biotin_lipoyl"/>
</dbReference>
<dbReference type="PROSITE" id="PS50979">
    <property type="entry name" value="BC"/>
    <property type="match status" value="1"/>
</dbReference>
<reference evidence="16" key="1">
    <citation type="journal article" date="2017" name="Genome Biol.">
        <title>Comparative genomics reveals high biological diversity and specific adaptations in the industrially and medically important fungal genus Aspergillus.</title>
        <authorList>
            <person name="de Vries R.P."/>
            <person name="Riley R."/>
            <person name="Wiebenga A."/>
            <person name="Aguilar-Osorio G."/>
            <person name="Amillis S."/>
            <person name="Uchima C.A."/>
            <person name="Anderluh G."/>
            <person name="Asadollahi M."/>
            <person name="Askin M."/>
            <person name="Barry K."/>
            <person name="Battaglia E."/>
            <person name="Bayram O."/>
            <person name="Benocci T."/>
            <person name="Braus-Stromeyer S.A."/>
            <person name="Caldana C."/>
            <person name="Canovas D."/>
            <person name="Cerqueira G.C."/>
            <person name="Chen F."/>
            <person name="Chen W."/>
            <person name="Choi C."/>
            <person name="Clum A."/>
            <person name="Dos Santos R.A."/>
            <person name="Damasio A.R."/>
            <person name="Diallinas G."/>
            <person name="Emri T."/>
            <person name="Fekete E."/>
            <person name="Flipphi M."/>
            <person name="Freyberg S."/>
            <person name="Gallo A."/>
            <person name="Gournas C."/>
            <person name="Habgood R."/>
            <person name="Hainaut M."/>
            <person name="Harispe M.L."/>
            <person name="Henrissat B."/>
            <person name="Hilden K.S."/>
            <person name="Hope R."/>
            <person name="Hossain A."/>
            <person name="Karabika E."/>
            <person name="Karaffa L."/>
            <person name="Karanyi Z."/>
            <person name="Krasevec N."/>
            <person name="Kuo A."/>
            <person name="Kusch H."/>
            <person name="LaButti K."/>
            <person name="Lagendijk E.L."/>
            <person name="Lapidus A."/>
            <person name="Levasseur A."/>
            <person name="Lindquist E."/>
            <person name="Lipzen A."/>
            <person name="Logrieco A.F."/>
            <person name="MacCabe A."/>
            <person name="Maekelae M.R."/>
            <person name="Malavazi I."/>
            <person name="Melin P."/>
            <person name="Meyer V."/>
            <person name="Mielnichuk N."/>
            <person name="Miskei M."/>
            <person name="Molnar A.P."/>
            <person name="Mule G."/>
            <person name="Ngan C.Y."/>
            <person name="Orejas M."/>
            <person name="Orosz E."/>
            <person name="Ouedraogo J.P."/>
            <person name="Overkamp K.M."/>
            <person name="Park H.-S."/>
            <person name="Perrone G."/>
            <person name="Piumi F."/>
            <person name="Punt P.J."/>
            <person name="Ram A.F."/>
            <person name="Ramon A."/>
            <person name="Rauscher S."/>
            <person name="Record E."/>
            <person name="Riano-Pachon D.M."/>
            <person name="Robert V."/>
            <person name="Roehrig J."/>
            <person name="Ruller R."/>
            <person name="Salamov A."/>
            <person name="Salih N.S."/>
            <person name="Samson R.A."/>
            <person name="Sandor E."/>
            <person name="Sanguinetti M."/>
            <person name="Schuetze T."/>
            <person name="Sepcic K."/>
            <person name="Shelest E."/>
            <person name="Sherlock G."/>
            <person name="Sophianopoulou V."/>
            <person name="Squina F.M."/>
            <person name="Sun H."/>
            <person name="Susca A."/>
            <person name="Todd R.B."/>
            <person name="Tsang A."/>
            <person name="Unkles S.E."/>
            <person name="van de Wiele N."/>
            <person name="van Rossen-Uffink D."/>
            <person name="Oliveira J.V."/>
            <person name="Vesth T.C."/>
            <person name="Visser J."/>
            <person name="Yu J.-H."/>
            <person name="Zhou M."/>
            <person name="Andersen M.R."/>
            <person name="Archer D.B."/>
            <person name="Baker S.E."/>
            <person name="Benoit I."/>
            <person name="Brakhage A.A."/>
            <person name="Braus G.H."/>
            <person name="Fischer R."/>
            <person name="Frisvad J.C."/>
            <person name="Goldman G.H."/>
            <person name="Houbraken J."/>
            <person name="Oakley B."/>
            <person name="Pocsi I."/>
            <person name="Scazzocchio C."/>
            <person name="Seiboth B."/>
            <person name="vanKuyk P.A."/>
            <person name="Wortman J."/>
            <person name="Dyer P.S."/>
            <person name="Grigoriev I.V."/>
        </authorList>
    </citation>
    <scope>NUCLEOTIDE SEQUENCE [LARGE SCALE GENOMIC DNA]</scope>
    <source>
        <strain evidence="16">CBS 593.65</strain>
    </source>
</reference>
<dbReference type="SUPFAM" id="SSF52096">
    <property type="entry name" value="ClpP/crotonase"/>
    <property type="match status" value="2"/>
</dbReference>
<dbReference type="Pfam" id="PF01039">
    <property type="entry name" value="Carboxyl_trans"/>
    <property type="match status" value="1"/>
</dbReference>
<feature type="domain" description="Lipoyl-binding" evidence="10">
    <location>
        <begin position="1256"/>
        <end position="1326"/>
    </location>
</feature>
<evidence type="ECO:0000259" key="11">
    <source>
        <dbReference type="PROSITE" id="PS50975"/>
    </source>
</evidence>
<feature type="domain" description="ATP-grasp" evidence="11">
    <location>
        <begin position="691"/>
        <end position="891"/>
    </location>
</feature>
<keyword evidence="4" id="KW-0436">Ligase</keyword>
<dbReference type="Pfam" id="PF02786">
    <property type="entry name" value="CPSase_L_D2"/>
    <property type="match status" value="1"/>
</dbReference>
<proteinExistence type="predicted"/>
<gene>
    <name evidence="15" type="ORF">ASPSYDRAFT_83196</name>
</gene>
<dbReference type="SUPFAM" id="SSF52440">
    <property type="entry name" value="PreATP-grasp domain"/>
    <property type="match status" value="1"/>
</dbReference>
<dbReference type="Pfam" id="PF02785">
    <property type="entry name" value="Biotin_carb_C"/>
    <property type="match status" value="1"/>
</dbReference>
<dbReference type="GO" id="GO:0006552">
    <property type="term" value="P:L-leucine catabolic process"/>
    <property type="evidence" value="ECO:0007669"/>
    <property type="project" value="UniProtKB-UniPathway"/>
</dbReference>
<evidence type="ECO:0000313" key="16">
    <source>
        <dbReference type="Proteomes" id="UP000184356"/>
    </source>
</evidence>
<dbReference type="FunFam" id="3.30.1490.20:FF:000003">
    <property type="entry name" value="acetyl-CoA carboxylase isoform X1"/>
    <property type="match status" value="1"/>
</dbReference>
<feature type="domain" description="CoA carboxyltransferase C-terminal" evidence="14">
    <location>
        <begin position="283"/>
        <end position="535"/>
    </location>
</feature>
<dbReference type="InterPro" id="IPR005479">
    <property type="entry name" value="CPAse_ATP-bd"/>
</dbReference>
<keyword evidence="8" id="KW-0511">Multifunctional enzyme</keyword>
<dbReference type="InterPro" id="IPR029045">
    <property type="entry name" value="ClpP/crotonase-like_dom_sf"/>
</dbReference>
<dbReference type="InterPro" id="IPR005482">
    <property type="entry name" value="Biotin_COase_C"/>
</dbReference>
<dbReference type="GO" id="GO:0003989">
    <property type="term" value="F:acetyl-CoA carboxylase activity"/>
    <property type="evidence" value="ECO:0007669"/>
    <property type="project" value="UniProtKB-EC"/>
</dbReference>
<accession>A0A1L9SY79</accession>
<dbReference type="GeneID" id="63767277"/>
<keyword evidence="5 9" id="KW-0547">Nucleotide-binding</keyword>
<evidence type="ECO:0000256" key="1">
    <source>
        <dbReference type="ARBA" id="ARBA00001953"/>
    </source>
</evidence>
<dbReference type="SUPFAM" id="SSF56059">
    <property type="entry name" value="Glutathione synthetase ATP-binding domain-like"/>
    <property type="match status" value="1"/>
</dbReference>
<dbReference type="CDD" id="cd06850">
    <property type="entry name" value="biotinyl_domain"/>
    <property type="match status" value="1"/>
</dbReference>
<dbReference type="InterPro" id="IPR005481">
    <property type="entry name" value="BC-like_N"/>
</dbReference>
<protein>
    <recommendedName>
        <fullName evidence="3">acetyl-CoA carboxylase</fullName>
        <ecNumber evidence="3">6.4.1.2</ecNumber>
    </recommendedName>
</protein>
<dbReference type="UniPathway" id="UPA00363">
    <property type="reaction ID" value="UER00861"/>
</dbReference>
<dbReference type="PROSITE" id="PS50980">
    <property type="entry name" value="COA_CT_NTER"/>
    <property type="match status" value="1"/>
</dbReference>
<feature type="domain" description="CoA carboxyltransferase N-terminal" evidence="13">
    <location>
        <begin position="28"/>
        <end position="280"/>
    </location>
</feature>
<evidence type="ECO:0000256" key="6">
    <source>
        <dbReference type="ARBA" id="ARBA00022840"/>
    </source>
</evidence>
<dbReference type="SUPFAM" id="SSF51246">
    <property type="entry name" value="Rudiment single hybrid motif"/>
    <property type="match status" value="1"/>
</dbReference>
<dbReference type="InterPro" id="IPR050856">
    <property type="entry name" value="Biotin_carboxylase_complex"/>
</dbReference>
<evidence type="ECO:0000259" key="10">
    <source>
        <dbReference type="PROSITE" id="PS50968"/>
    </source>
</evidence>
<evidence type="ECO:0000256" key="9">
    <source>
        <dbReference type="PROSITE-ProRule" id="PRU00409"/>
    </source>
</evidence>
<dbReference type="Proteomes" id="UP000184356">
    <property type="component" value="Unassembled WGS sequence"/>
</dbReference>
<dbReference type="Gene3D" id="3.30.470.20">
    <property type="entry name" value="ATP-grasp fold, B domain"/>
    <property type="match status" value="1"/>
</dbReference>
<evidence type="ECO:0000256" key="7">
    <source>
        <dbReference type="ARBA" id="ARBA00023267"/>
    </source>
</evidence>
<dbReference type="PROSITE" id="PS00866">
    <property type="entry name" value="CPSASE_1"/>
    <property type="match status" value="1"/>
</dbReference>
<dbReference type="Pfam" id="PF00364">
    <property type="entry name" value="Biotin_lipoyl"/>
    <property type="match status" value="1"/>
</dbReference>
<dbReference type="PANTHER" id="PTHR18866">
    <property type="entry name" value="CARBOXYLASE:PYRUVATE/ACETYL-COA/PROPIONYL-COA CARBOXYLASE"/>
    <property type="match status" value="1"/>
</dbReference>
<feature type="domain" description="Biotin carboxylation" evidence="12">
    <location>
        <begin position="570"/>
        <end position="1027"/>
    </location>
</feature>
<dbReference type="GO" id="GO:0005524">
    <property type="term" value="F:ATP binding"/>
    <property type="evidence" value="ECO:0007669"/>
    <property type="project" value="UniProtKB-UniRule"/>
</dbReference>
<keyword evidence="6 9" id="KW-0067">ATP-binding</keyword>
<comment type="pathway">
    <text evidence="2">Lipid metabolism; malonyl-CoA biosynthesis; malonyl-CoA from acetyl-CoA: step 1/1.</text>
</comment>
<sequence length="1326" mass="144554">MTTESVYPVLRSRLDLRAKHLQQNRADWDNILTRFEEALKRVSAEGNEVSLNRHQSRGQLLPRDRVALLLDQDTPFLELGAFAGFENADSTPCANLIAGIGNVSGRPCLLMSHIPTQSGGAWNEMTVLKVNRMMEVAFENDLPLISLVQSAGVFLPQQFRVFHKGGQLFRDLAVRTQHGKPSCAIVFGSSTAGGAYHPALSDYTIFVENQAQAFLGGPPLVKMATGEVIGAEELGGANVHATITGLADQIAIDEFDAIIKAREWVASLRERAVPVHGLMSPIEPRYPVEDFLALVNPDIRKPFDMQEVLLRIVDDSRLSVFKPKYGTNMITAWAHIQGFPVGIVANQISVINPNEAAKTAQFIRMCNQENTPIVFLHNVTGFMVGAKAEHAGIIKMGAQLVSAVSCSTVPHISIIMGASYGAGNYAMCGRSYKPRFIFTWPTGRCSVMGPDQLSGVMETVQVQSAKSKGQVLEPEKLKKQVESFRQSAARDSEAYATSSMLIDDGIIDPRDTRDVLGMCLEVVNLNGVKGTETHKLLARIYNNGATVHAAPLRPPPYVAPSPLRDDGRPIIQKVLIANRGEIACRIIQTCRKLSITTVAVYVDEDASSRHIRDADEAINIGSIDRSARNPFLDVDLLIRTALSVNADAIHPGYGYLSENADFARSIREAGMIFIGPSDTAMSTLGDKRAAKDYLREHAPDVPLIPGYAGSSQDAAELGRIAAEIGFPVMLKASAGGGGKGMRIIREAGQLEAELERAQSEAQRSFGSADCILEKYVESSKHVEIQIVGDAHGEVVSFFERDCSVQRRHQKVIEETPCTFLTDKTRQDMSATAVRIAKLINYENAGTVEFVVDAVTGKFYFLEVNARLQVEHPITEEVTGVDLVSLQLYAAAGGSLRALPALQGLTQHGHAIECRLCAEDPRRNFFPEHGKIHLWLPASGVLAAGRDVRYEAAVQSGSSVSIYFDSMIAKIVVWAPTRALAIEKMVKVLANTVCAGVQTNQLLMQRCLLHKAFHDPAYTTSFLGLHLDELLGEPAGPLSEIRKSLSIIPAIALRNLANSPSSQKRPFQNVRRRFRNQHHDPANLQYDVVTMVVWPYNIKTDPTIPLMCVWTPEQAGSSTHEAHLLPLPESDISQDDKRSPTSARYSQISQALRDGRVTSAGARYTVSVDSWKPAEGDPALKESWLSSTLEASLNGTKVLAHVAVVTDRPEALAGCLNRTQTVFCHVPAIGAPVEFKRDTSLSFIESTRAAASGGSDEEQRTVTAPMPCKVLSTLKKNGEEVKSGDIVMVIESMKMEVTISVSADGKFETSWKEGDAVEEGKTLCTVS</sequence>
<dbReference type="GO" id="GO:0046872">
    <property type="term" value="F:metal ion binding"/>
    <property type="evidence" value="ECO:0007669"/>
    <property type="project" value="InterPro"/>
</dbReference>
<dbReference type="SMART" id="SM00878">
    <property type="entry name" value="Biotin_carb_C"/>
    <property type="match status" value="1"/>
</dbReference>
<organism evidence="15 16">
    <name type="scientific">Aspergillus sydowii CBS 593.65</name>
    <dbReference type="NCBI Taxonomy" id="1036612"/>
    <lineage>
        <taxon>Eukaryota</taxon>
        <taxon>Fungi</taxon>
        <taxon>Dikarya</taxon>
        <taxon>Ascomycota</taxon>
        <taxon>Pezizomycotina</taxon>
        <taxon>Eurotiomycetes</taxon>
        <taxon>Eurotiomycetidae</taxon>
        <taxon>Eurotiales</taxon>
        <taxon>Aspergillaceae</taxon>
        <taxon>Aspergillus</taxon>
        <taxon>Aspergillus subgen. Nidulantes</taxon>
    </lineage>
</organism>
<dbReference type="InterPro" id="IPR011764">
    <property type="entry name" value="Biotin_carboxylation_dom"/>
</dbReference>
<evidence type="ECO:0000256" key="3">
    <source>
        <dbReference type="ARBA" id="ARBA00013058"/>
    </source>
</evidence>
<comment type="cofactor">
    <cofactor evidence="1">
        <name>biotin</name>
        <dbReference type="ChEBI" id="CHEBI:57586"/>
    </cofactor>
</comment>
<dbReference type="STRING" id="1036612.A0A1L9SY79"/>
<evidence type="ECO:0000256" key="8">
    <source>
        <dbReference type="ARBA" id="ARBA00023268"/>
    </source>
</evidence>
<dbReference type="EMBL" id="KV878604">
    <property type="protein sequence ID" value="OJJ52182.1"/>
    <property type="molecule type" value="Genomic_DNA"/>
</dbReference>
<evidence type="ECO:0000256" key="4">
    <source>
        <dbReference type="ARBA" id="ARBA00022598"/>
    </source>
</evidence>
<evidence type="ECO:0000259" key="13">
    <source>
        <dbReference type="PROSITE" id="PS50980"/>
    </source>
</evidence>
<dbReference type="PROSITE" id="PS50975">
    <property type="entry name" value="ATP_GRASP"/>
    <property type="match status" value="1"/>
</dbReference>
<dbReference type="OrthoDB" id="196847at2759"/>
<dbReference type="InterPro" id="IPR034733">
    <property type="entry name" value="AcCoA_carboxyl_beta"/>
</dbReference>
<dbReference type="InterPro" id="IPR011762">
    <property type="entry name" value="COA_CT_N"/>
</dbReference>
<dbReference type="UniPathway" id="UPA00655">
    <property type="reaction ID" value="UER00711"/>
</dbReference>
<evidence type="ECO:0000256" key="5">
    <source>
        <dbReference type="ARBA" id="ARBA00022741"/>
    </source>
</evidence>
<dbReference type="PANTHER" id="PTHR18866:SF127">
    <property type="match status" value="1"/>
</dbReference>
<dbReference type="SUPFAM" id="SSF51230">
    <property type="entry name" value="Single hybrid motif"/>
    <property type="match status" value="1"/>
</dbReference>
<dbReference type="Gene3D" id="2.40.50.100">
    <property type="match status" value="1"/>
</dbReference>
<dbReference type="FunFam" id="3.90.226.10:FF:000021">
    <property type="entry name" value="Acetyl-CoA carboxylase carboxyltransferase subunit"/>
    <property type="match status" value="1"/>
</dbReference>
<dbReference type="PROSITE" id="PS00867">
    <property type="entry name" value="CPSASE_2"/>
    <property type="match status" value="1"/>
</dbReference>
<evidence type="ECO:0000256" key="2">
    <source>
        <dbReference type="ARBA" id="ARBA00004956"/>
    </source>
</evidence>
<dbReference type="InterPro" id="IPR011763">
    <property type="entry name" value="COA_CT_C"/>
</dbReference>
<name>A0A1L9SY79_9EURO</name>
<dbReference type="EC" id="6.4.1.2" evidence="3"/>
<evidence type="ECO:0000313" key="15">
    <source>
        <dbReference type="EMBL" id="OJJ52182.1"/>
    </source>
</evidence>
<dbReference type="Pfam" id="PF00289">
    <property type="entry name" value="Biotin_carb_N"/>
    <property type="match status" value="1"/>
</dbReference>
<keyword evidence="16" id="KW-1185">Reference proteome</keyword>
<evidence type="ECO:0000259" key="12">
    <source>
        <dbReference type="PROSITE" id="PS50979"/>
    </source>
</evidence>
<dbReference type="Gene3D" id="3.90.226.10">
    <property type="entry name" value="2-enoyl-CoA Hydratase, Chain A, domain 1"/>
    <property type="match status" value="2"/>
</dbReference>